<organism evidence="7 8">
    <name type="scientific">Buddleja alternifolia</name>
    <dbReference type="NCBI Taxonomy" id="168488"/>
    <lineage>
        <taxon>Eukaryota</taxon>
        <taxon>Viridiplantae</taxon>
        <taxon>Streptophyta</taxon>
        <taxon>Embryophyta</taxon>
        <taxon>Tracheophyta</taxon>
        <taxon>Spermatophyta</taxon>
        <taxon>Magnoliopsida</taxon>
        <taxon>eudicotyledons</taxon>
        <taxon>Gunneridae</taxon>
        <taxon>Pentapetalae</taxon>
        <taxon>asterids</taxon>
        <taxon>lamiids</taxon>
        <taxon>Lamiales</taxon>
        <taxon>Scrophulariaceae</taxon>
        <taxon>Buddlejeae</taxon>
        <taxon>Buddleja</taxon>
    </lineage>
</organism>
<dbReference type="EMBL" id="WHWC01000013">
    <property type="protein sequence ID" value="KAG8371589.1"/>
    <property type="molecule type" value="Genomic_DNA"/>
</dbReference>
<dbReference type="AlphaFoldDB" id="A0AAV6WNC7"/>
<dbReference type="InterPro" id="IPR044839">
    <property type="entry name" value="NDR1-like"/>
</dbReference>
<comment type="subcellular location">
    <subcellularLocation>
        <location evidence="1">Membrane</location>
        <topology evidence="1">Single-pass membrane protein</topology>
    </subcellularLocation>
</comment>
<evidence type="ECO:0000313" key="7">
    <source>
        <dbReference type="EMBL" id="KAG8371589.1"/>
    </source>
</evidence>
<keyword evidence="8" id="KW-1185">Reference proteome</keyword>
<dbReference type="PANTHER" id="PTHR31234">
    <property type="entry name" value="LATE EMBRYOGENESIS ABUNDANT (LEA) HYDROXYPROLINE-RICH GLYCOPROTEIN FAMILY"/>
    <property type="match status" value="1"/>
</dbReference>
<evidence type="ECO:0000256" key="1">
    <source>
        <dbReference type="ARBA" id="ARBA00004167"/>
    </source>
</evidence>
<dbReference type="GO" id="GO:0098542">
    <property type="term" value="P:defense response to other organism"/>
    <property type="evidence" value="ECO:0007669"/>
    <property type="project" value="InterPro"/>
</dbReference>
<proteinExistence type="predicted"/>
<evidence type="ECO:0000259" key="6">
    <source>
        <dbReference type="Pfam" id="PF03168"/>
    </source>
</evidence>
<feature type="transmembrane region" description="Helical" evidence="5">
    <location>
        <begin position="53"/>
        <end position="83"/>
    </location>
</feature>
<dbReference type="InterPro" id="IPR004864">
    <property type="entry name" value="LEA_2"/>
</dbReference>
<keyword evidence="4 5" id="KW-0472">Membrane</keyword>
<sequence>MAAKSGPTALHKNLSRRVSFNEATLAKPLPPPDDDSDTESQNSRSRCACACGALFSSCCACVSIIIGVLIFLGLLVGGVYYALLQSSLPEVRLHRLDVYKLNVTNANDNTLLTTDIEIRLNTTNGNGKIGLAYGGMTASLSSEGVNLGYIKLPAMRQKPHTSTDLKVRTALNRAMVEEAAATELVDKLNKNLMVIDAMLKGHIDFYLGGRKFNGFGFKVKCHSIDQSEIDNGHAPKCNSKMTL</sequence>
<dbReference type="Proteomes" id="UP000826271">
    <property type="component" value="Unassembled WGS sequence"/>
</dbReference>
<evidence type="ECO:0000256" key="3">
    <source>
        <dbReference type="ARBA" id="ARBA00022989"/>
    </source>
</evidence>
<dbReference type="PANTHER" id="PTHR31234:SF32">
    <property type="entry name" value="LATE EMBRYOGENESIS ABUNDANT (LEA) HYDROXYPROLINE-RICH GLYCOPROTEIN FAMILY"/>
    <property type="match status" value="1"/>
</dbReference>
<reference evidence="7" key="1">
    <citation type="submission" date="2019-10" db="EMBL/GenBank/DDBJ databases">
        <authorList>
            <person name="Zhang R."/>
            <person name="Pan Y."/>
            <person name="Wang J."/>
            <person name="Ma R."/>
            <person name="Yu S."/>
        </authorList>
    </citation>
    <scope>NUCLEOTIDE SEQUENCE</scope>
    <source>
        <strain evidence="7">LA-IB0</strain>
        <tissue evidence="7">Leaf</tissue>
    </source>
</reference>
<dbReference type="GO" id="GO:0005886">
    <property type="term" value="C:plasma membrane"/>
    <property type="evidence" value="ECO:0007669"/>
    <property type="project" value="TreeGrafter"/>
</dbReference>
<accession>A0AAV6WNC7</accession>
<name>A0AAV6WNC7_9LAMI</name>
<evidence type="ECO:0000256" key="2">
    <source>
        <dbReference type="ARBA" id="ARBA00022692"/>
    </source>
</evidence>
<protein>
    <recommendedName>
        <fullName evidence="6">Late embryogenesis abundant protein LEA-2 subgroup domain-containing protein</fullName>
    </recommendedName>
</protein>
<keyword evidence="3 5" id="KW-1133">Transmembrane helix</keyword>
<keyword evidence="2 5" id="KW-0812">Transmembrane</keyword>
<dbReference type="Pfam" id="PF03168">
    <property type="entry name" value="LEA_2"/>
    <property type="match status" value="1"/>
</dbReference>
<evidence type="ECO:0000313" key="8">
    <source>
        <dbReference type="Proteomes" id="UP000826271"/>
    </source>
</evidence>
<evidence type="ECO:0000256" key="4">
    <source>
        <dbReference type="ARBA" id="ARBA00023136"/>
    </source>
</evidence>
<feature type="domain" description="Late embryogenesis abundant protein LEA-2 subgroup" evidence="6">
    <location>
        <begin position="120"/>
        <end position="221"/>
    </location>
</feature>
<gene>
    <name evidence="7" type="ORF">BUALT_Bualt13G0103700</name>
</gene>
<comment type="caution">
    <text evidence="7">The sequence shown here is derived from an EMBL/GenBank/DDBJ whole genome shotgun (WGS) entry which is preliminary data.</text>
</comment>
<evidence type="ECO:0000256" key="5">
    <source>
        <dbReference type="SAM" id="Phobius"/>
    </source>
</evidence>